<dbReference type="Proteomes" id="UP000823405">
    <property type="component" value="Unassembled WGS sequence"/>
</dbReference>
<reference evidence="3" key="1">
    <citation type="journal article" date="2020" name="Fungal Divers.">
        <title>Resolving the Mortierellaceae phylogeny through synthesis of multi-gene phylogenetics and phylogenomics.</title>
        <authorList>
            <person name="Vandepol N."/>
            <person name="Liber J."/>
            <person name="Desiro A."/>
            <person name="Na H."/>
            <person name="Kennedy M."/>
            <person name="Barry K."/>
            <person name="Grigoriev I.V."/>
            <person name="Miller A.N."/>
            <person name="O'Donnell K."/>
            <person name="Stajich J.E."/>
            <person name="Bonito G."/>
        </authorList>
    </citation>
    <scope>NUCLEOTIDE SEQUENCE</scope>
    <source>
        <strain evidence="3">NVP60</strain>
    </source>
</reference>
<dbReference type="AlphaFoldDB" id="A0A9P6R4M0"/>
<protein>
    <submittedName>
        <fullName evidence="3">Uncharacterized protein</fullName>
    </submittedName>
</protein>
<gene>
    <name evidence="3" type="ORF">BGZ97_013083</name>
</gene>
<keyword evidence="2" id="KW-0472">Membrane</keyword>
<name>A0A9P6R4M0_9FUNG</name>
<keyword evidence="2" id="KW-0812">Transmembrane</keyword>
<evidence type="ECO:0000256" key="1">
    <source>
        <dbReference type="SAM" id="MobiDB-lite"/>
    </source>
</evidence>
<evidence type="ECO:0000256" key="2">
    <source>
        <dbReference type="SAM" id="Phobius"/>
    </source>
</evidence>
<sequence>MCGFNYVLKKRARFYELISYRGIRIAITLLVVLAMLFPSGYLMKSSPGTSPSQYLGSLRNISSNMEHMSVFPVCKVNSLGQRSRLRVKLMPPTLKTATAPASILDTVPGLAGQSSSPAAAATTSVPGAPLASPSHFVNLFPGPYAPHLSNSNILATTNDGNSNGNRNGQGSSRVSGPSTRQGGETNGQRMSQGSSSWAWVAAGIDIMGSSQIATLLLYPFVNDRIWYFLLCRLQHLHLGFFLLGSASNVYMACKMLSDMYDLVITPPHSRTIKKIFMAQTSIFVVWFWFSYNLMAFRVSTTEEEFMSELPLWALRWINVGVAIVDLSYRRVYNRLGRLKVEEELLDISDVEKVEQMQQTAWLHQQQRFLQFGQEQTQYLLDQFKALEVRQSIVNGASAAVDAVSDVYSKTSIPSFPPIPNSIASAVSMNSPTMSFSNFLAAYEEARYPFVGAPAAAAEAAASVNAHQQDDTSRSSSSGGTTECSPMR</sequence>
<feature type="compositionally biased region" description="Low complexity" evidence="1">
    <location>
        <begin position="158"/>
        <end position="176"/>
    </location>
</feature>
<comment type="caution">
    <text evidence="3">The sequence shown here is derived from an EMBL/GenBank/DDBJ whole genome shotgun (WGS) entry which is preliminary data.</text>
</comment>
<feature type="region of interest" description="Disordered" evidence="1">
    <location>
        <begin position="460"/>
        <end position="487"/>
    </location>
</feature>
<feature type="transmembrane region" description="Helical" evidence="2">
    <location>
        <begin position="23"/>
        <end position="43"/>
    </location>
</feature>
<feature type="region of interest" description="Disordered" evidence="1">
    <location>
        <begin position="151"/>
        <end position="191"/>
    </location>
</feature>
<accession>A0A9P6R4M0</accession>
<feature type="compositionally biased region" description="Polar residues" evidence="1">
    <location>
        <begin position="177"/>
        <end position="191"/>
    </location>
</feature>
<proteinExistence type="predicted"/>
<keyword evidence="4" id="KW-1185">Reference proteome</keyword>
<dbReference type="OrthoDB" id="264354at2759"/>
<evidence type="ECO:0000313" key="4">
    <source>
        <dbReference type="Proteomes" id="UP000823405"/>
    </source>
</evidence>
<dbReference type="EMBL" id="JAAAIN010000937">
    <property type="protein sequence ID" value="KAG0309404.1"/>
    <property type="molecule type" value="Genomic_DNA"/>
</dbReference>
<evidence type="ECO:0000313" key="3">
    <source>
        <dbReference type="EMBL" id="KAG0309404.1"/>
    </source>
</evidence>
<organism evidence="3 4">
    <name type="scientific">Linnemannia gamsii</name>
    <dbReference type="NCBI Taxonomy" id="64522"/>
    <lineage>
        <taxon>Eukaryota</taxon>
        <taxon>Fungi</taxon>
        <taxon>Fungi incertae sedis</taxon>
        <taxon>Mucoromycota</taxon>
        <taxon>Mortierellomycotina</taxon>
        <taxon>Mortierellomycetes</taxon>
        <taxon>Mortierellales</taxon>
        <taxon>Mortierellaceae</taxon>
        <taxon>Linnemannia</taxon>
    </lineage>
</organism>
<keyword evidence="2" id="KW-1133">Transmembrane helix</keyword>